<feature type="chain" id="PRO_5017700039" evidence="1">
    <location>
        <begin position="24"/>
        <end position="207"/>
    </location>
</feature>
<sequence>MIKYKNKVVSAAYALIISMGLLSCNMTNDKQEMGLSPKEKQEAFQEAKGEYKGFVYFDDRKTSDNVLTLDSAEVTINILTDSTMVIHDMPSKVLVAKVAPSNLKTAVTKYGKFDINCKIDFTEVDPIKMVVAPLPISFNVNYIGTTKKYETGFLGFLFNRKVSGAALKRGILMMQIIQSKIMLLDGTTETNMASRNFIKFKLSKVVR</sequence>
<keyword evidence="1" id="KW-0732">Signal</keyword>
<evidence type="ECO:0000256" key="1">
    <source>
        <dbReference type="SAM" id="SignalP"/>
    </source>
</evidence>
<dbReference type="AlphaFoldDB" id="A0A3E4QLC8"/>
<comment type="caution">
    <text evidence="2">The sequence shown here is derived from an EMBL/GenBank/DDBJ whole genome shotgun (WGS) entry which is preliminary data.</text>
</comment>
<evidence type="ECO:0000313" key="2">
    <source>
        <dbReference type="EMBL" id="RGL02976.1"/>
    </source>
</evidence>
<accession>A0A3E4QLC8</accession>
<dbReference type="InterPro" id="IPR032293">
    <property type="entry name" value="DUF4840"/>
</dbReference>
<organism evidence="2 3">
    <name type="scientific">Prevotella disiens</name>
    <dbReference type="NCBI Taxonomy" id="28130"/>
    <lineage>
        <taxon>Bacteria</taxon>
        <taxon>Pseudomonadati</taxon>
        <taxon>Bacteroidota</taxon>
        <taxon>Bacteroidia</taxon>
        <taxon>Bacteroidales</taxon>
        <taxon>Prevotellaceae</taxon>
        <taxon>Prevotella</taxon>
    </lineage>
</organism>
<proteinExistence type="predicted"/>
<name>A0A3E4QLC8_9BACT</name>
<dbReference type="PROSITE" id="PS51257">
    <property type="entry name" value="PROKAR_LIPOPROTEIN"/>
    <property type="match status" value="1"/>
</dbReference>
<dbReference type="Pfam" id="PF16128">
    <property type="entry name" value="DUF4840"/>
    <property type="match status" value="1"/>
</dbReference>
<dbReference type="RefSeq" id="WP_004356831.1">
    <property type="nucleotide sequence ID" value="NZ_CABOGP010000016.1"/>
</dbReference>
<dbReference type="EMBL" id="QSRD01000016">
    <property type="protein sequence ID" value="RGL02976.1"/>
    <property type="molecule type" value="Genomic_DNA"/>
</dbReference>
<reference evidence="2 3" key="1">
    <citation type="submission" date="2018-08" db="EMBL/GenBank/DDBJ databases">
        <title>A genome reference for cultivated species of the human gut microbiota.</title>
        <authorList>
            <person name="Zou Y."/>
            <person name="Xue W."/>
            <person name="Luo G."/>
        </authorList>
    </citation>
    <scope>NUCLEOTIDE SEQUENCE [LARGE SCALE GENOMIC DNA]</scope>
    <source>
        <strain evidence="2 3">TF09-12</strain>
    </source>
</reference>
<protein>
    <submittedName>
        <fullName evidence="2">DUF4840 domain-containing protein</fullName>
    </submittedName>
</protein>
<feature type="signal peptide" evidence="1">
    <location>
        <begin position="1"/>
        <end position="23"/>
    </location>
</feature>
<dbReference type="Proteomes" id="UP000260835">
    <property type="component" value="Unassembled WGS sequence"/>
</dbReference>
<evidence type="ECO:0000313" key="3">
    <source>
        <dbReference type="Proteomes" id="UP000260835"/>
    </source>
</evidence>
<gene>
    <name evidence="2" type="ORF">DXC89_03310</name>
</gene>